<dbReference type="GO" id="GO:0005886">
    <property type="term" value="C:plasma membrane"/>
    <property type="evidence" value="ECO:0007669"/>
    <property type="project" value="UniProtKB-SubCell"/>
</dbReference>
<protein>
    <recommendedName>
        <fullName evidence="9">Cysteine-rich transmembrane domain-containing protein</fullName>
    </recommendedName>
</protein>
<evidence type="ECO:0000256" key="7">
    <source>
        <dbReference type="ARBA" id="ARBA00023016"/>
    </source>
</evidence>
<keyword evidence="5" id="KW-0479">Metal-binding</keyword>
<dbReference type="AlphaFoldDB" id="A0A8I6YRK5"/>
<dbReference type="InterPro" id="IPR028144">
    <property type="entry name" value="CYSTM_dom"/>
</dbReference>
<sequence length="132" mass="15096">MLEEFYFIFLEKEIHSDMNVYLVAGLSQVFYPAPDLYKCTIQMQFAITLLTCINTQSRRDPKLAGERRGALPAGGQMYTNPPPPQGMSYYEHTQKRHQEKGCLYACVFTALCCFCCYETCECCLDCICCCCN</sequence>
<name>A0A8I6YRK5_HORVV</name>
<dbReference type="GO" id="GO:0010038">
    <property type="term" value="P:response to metal ion"/>
    <property type="evidence" value="ECO:0007669"/>
    <property type="project" value="UniProtKB-ARBA"/>
</dbReference>
<organism evidence="10 11">
    <name type="scientific">Hordeum vulgare subsp. vulgare</name>
    <name type="common">Domesticated barley</name>
    <dbReference type="NCBI Taxonomy" id="112509"/>
    <lineage>
        <taxon>Eukaryota</taxon>
        <taxon>Viridiplantae</taxon>
        <taxon>Streptophyta</taxon>
        <taxon>Embryophyta</taxon>
        <taxon>Tracheophyta</taxon>
        <taxon>Spermatophyta</taxon>
        <taxon>Magnoliopsida</taxon>
        <taxon>Liliopsida</taxon>
        <taxon>Poales</taxon>
        <taxon>Poaceae</taxon>
        <taxon>BOP clade</taxon>
        <taxon>Pooideae</taxon>
        <taxon>Triticodae</taxon>
        <taxon>Triticeae</taxon>
        <taxon>Hordeinae</taxon>
        <taxon>Hordeum</taxon>
    </lineage>
</organism>
<keyword evidence="7" id="KW-0346">Stress response</keyword>
<feature type="domain" description="Cysteine-rich transmembrane" evidence="9">
    <location>
        <begin position="88"/>
        <end position="120"/>
    </location>
</feature>
<dbReference type="PANTHER" id="PTHR35470:SF4">
    <property type="entry name" value="CYSTEINE-RICH TRANSMEMBRANE CYSTM DOMAIN-CONTAINING PROTEIN"/>
    <property type="match status" value="1"/>
</dbReference>
<dbReference type="EnsemblPlants" id="HORVU.MOREX.r3.7HG0649190.1">
    <property type="protein sequence ID" value="HORVU.MOREX.r3.7HG0649190.1"/>
    <property type="gene ID" value="HORVU.MOREX.r3.7HG0649190"/>
</dbReference>
<comment type="subcellular location">
    <subcellularLocation>
        <location evidence="1">Cell membrane</location>
        <topology evidence="1">Single-pass membrane protein</topology>
    </subcellularLocation>
</comment>
<comment type="similarity">
    <text evidence="2">Belongs to the CYSTM1 family.</text>
</comment>
<reference evidence="10" key="2">
    <citation type="submission" date="2020-10" db="EMBL/GenBank/DDBJ databases">
        <authorList>
            <person name="Scholz U."/>
            <person name="Mascher M."/>
            <person name="Fiebig A."/>
        </authorList>
    </citation>
    <scope>NUCLEOTIDE SEQUENCE [LARGE SCALE GENOMIC DNA]</scope>
    <source>
        <strain evidence="10">cv. Morex</strain>
    </source>
</reference>
<evidence type="ECO:0000256" key="1">
    <source>
        <dbReference type="ARBA" id="ARBA00004162"/>
    </source>
</evidence>
<dbReference type="Pfam" id="PF12734">
    <property type="entry name" value="CYSTM"/>
    <property type="match status" value="1"/>
</dbReference>
<reference evidence="10" key="3">
    <citation type="submission" date="2022-01" db="UniProtKB">
        <authorList>
            <consortium name="EnsemblPlants"/>
        </authorList>
    </citation>
    <scope>IDENTIFICATION</scope>
    <source>
        <strain evidence="10">subsp. vulgare</strain>
    </source>
</reference>
<evidence type="ECO:0000256" key="2">
    <source>
        <dbReference type="ARBA" id="ARBA00009444"/>
    </source>
</evidence>
<dbReference type="PANTHER" id="PTHR35470">
    <property type="entry name" value="CADMIUM TOLERANT 3"/>
    <property type="match status" value="1"/>
</dbReference>
<keyword evidence="6" id="KW-1133">Transmembrane helix</keyword>
<dbReference type="GO" id="GO:0046872">
    <property type="term" value="F:metal ion binding"/>
    <property type="evidence" value="ECO:0007669"/>
    <property type="project" value="UniProtKB-KW"/>
</dbReference>
<evidence type="ECO:0000256" key="6">
    <source>
        <dbReference type="ARBA" id="ARBA00022989"/>
    </source>
</evidence>
<evidence type="ECO:0000256" key="8">
    <source>
        <dbReference type="ARBA" id="ARBA00023136"/>
    </source>
</evidence>
<evidence type="ECO:0000313" key="11">
    <source>
        <dbReference type="Proteomes" id="UP000011116"/>
    </source>
</evidence>
<evidence type="ECO:0000256" key="3">
    <source>
        <dbReference type="ARBA" id="ARBA00022475"/>
    </source>
</evidence>
<reference evidence="11" key="1">
    <citation type="journal article" date="2012" name="Nature">
        <title>A physical, genetic and functional sequence assembly of the barley genome.</title>
        <authorList>
            <consortium name="The International Barley Genome Sequencing Consortium"/>
            <person name="Mayer K.F."/>
            <person name="Waugh R."/>
            <person name="Brown J.W."/>
            <person name="Schulman A."/>
            <person name="Langridge P."/>
            <person name="Platzer M."/>
            <person name="Fincher G.B."/>
            <person name="Muehlbauer G.J."/>
            <person name="Sato K."/>
            <person name="Close T.J."/>
            <person name="Wise R.P."/>
            <person name="Stein N."/>
        </authorList>
    </citation>
    <scope>NUCLEOTIDE SEQUENCE [LARGE SCALE GENOMIC DNA]</scope>
    <source>
        <strain evidence="11">cv. Morex</strain>
    </source>
</reference>
<proteinExistence type="inferred from homology"/>
<keyword evidence="8" id="KW-0472">Membrane</keyword>
<evidence type="ECO:0000256" key="4">
    <source>
        <dbReference type="ARBA" id="ARBA00022692"/>
    </source>
</evidence>
<keyword evidence="4" id="KW-0812">Transmembrane</keyword>
<evidence type="ECO:0000313" key="10">
    <source>
        <dbReference type="EnsemblPlants" id="HORVU.MOREX.r3.7HG0649190.1"/>
    </source>
</evidence>
<accession>A0A8I6YRK5</accession>
<dbReference type="InterPro" id="IPR051671">
    <property type="entry name" value="CYSTM1_HM_Tolerance"/>
</dbReference>
<evidence type="ECO:0000256" key="5">
    <source>
        <dbReference type="ARBA" id="ARBA00022723"/>
    </source>
</evidence>
<keyword evidence="3" id="KW-1003">Cell membrane</keyword>
<evidence type="ECO:0000259" key="9">
    <source>
        <dbReference type="Pfam" id="PF12734"/>
    </source>
</evidence>
<dbReference type="Gramene" id="HORVU.MOREX.r2.7HG0538900.1">
    <property type="protein sequence ID" value="HORVU.MOREX.r2.7HG0538900.1"/>
    <property type="gene ID" value="HORVU.MOREX.r2.7HG0538900"/>
</dbReference>
<dbReference type="Gramene" id="HORVU.MOREX.r3.7HG0649190.1">
    <property type="protein sequence ID" value="HORVU.MOREX.r3.7HG0649190.1"/>
    <property type="gene ID" value="HORVU.MOREX.r3.7HG0649190"/>
</dbReference>
<dbReference type="Proteomes" id="UP000011116">
    <property type="component" value="Chromosome 7H"/>
</dbReference>
<keyword evidence="11" id="KW-1185">Reference proteome</keyword>